<protein>
    <submittedName>
        <fullName evidence="2">Uncharacterized protein</fullName>
    </submittedName>
</protein>
<gene>
    <name evidence="2" type="ORF">AVDCRST_MAG75-326</name>
</gene>
<proteinExistence type="predicted"/>
<feature type="non-terminal residue" evidence="2">
    <location>
        <position position="1"/>
    </location>
</feature>
<sequence>DQRPARRHGHRLRRHRRRQHRTDRSRWRRPAGRCRNRSSRSTSGPYPGL</sequence>
<name>A0A6J4MZW6_9ACTN</name>
<reference evidence="2" key="1">
    <citation type="submission" date="2020-02" db="EMBL/GenBank/DDBJ databases">
        <authorList>
            <person name="Meier V. D."/>
        </authorList>
    </citation>
    <scope>NUCLEOTIDE SEQUENCE</scope>
    <source>
        <strain evidence="2">AVDCRST_MAG75</strain>
    </source>
</reference>
<evidence type="ECO:0000313" key="2">
    <source>
        <dbReference type="EMBL" id="CAA9373641.1"/>
    </source>
</evidence>
<feature type="compositionally biased region" description="Basic residues" evidence="1">
    <location>
        <begin position="1"/>
        <end position="38"/>
    </location>
</feature>
<accession>A0A6J4MZW6</accession>
<feature type="region of interest" description="Disordered" evidence="1">
    <location>
        <begin position="1"/>
        <end position="49"/>
    </location>
</feature>
<dbReference type="AlphaFoldDB" id="A0A6J4MZW6"/>
<evidence type="ECO:0000256" key="1">
    <source>
        <dbReference type="SAM" id="MobiDB-lite"/>
    </source>
</evidence>
<organism evidence="2">
    <name type="scientific">uncultured Propionibacteriaceae bacterium</name>
    <dbReference type="NCBI Taxonomy" id="257457"/>
    <lineage>
        <taxon>Bacteria</taxon>
        <taxon>Bacillati</taxon>
        <taxon>Actinomycetota</taxon>
        <taxon>Actinomycetes</taxon>
        <taxon>Propionibacteriales</taxon>
        <taxon>Propionibacteriaceae</taxon>
        <taxon>environmental samples</taxon>
    </lineage>
</organism>
<dbReference type="EMBL" id="CADCUO010000020">
    <property type="protein sequence ID" value="CAA9373641.1"/>
    <property type="molecule type" value="Genomic_DNA"/>
</dbReference>
<feature type="compositionally biased region" description="Polar residues" evidence="1">
    <location>
        <begin position="39"/>
        <end position="49"/>
    </location>
</feature>
<feature type="non-terminal residue" evidence="2">
    <location>
        <position position="49"/>
    </location>
</feature>